<evidence type="ECO:0000256" key="9">
    <source>
        <dbReference type="ARBA" id="ARBA00023235"/>
    </source>
</evidence>
<dbReference type="InterPro" id="IPR013785">
    <property type="entry name" value="Aldolase_TIM"/>
</dbReference>
<dbReference type="GO" id="GO:0046872">
    <property type="term" value="F:metal ion binding"/>
    <property type="evidence" value="ECO:0007669"/>
    <property type="project" value="UniProtKB-KW"/>
</dbReference>
<protein>
    <submittedName>
        <fullName evidence="11">Ribulose-phosphate 3-epimerase</fullName>
    </submittedName>
</protein>
<evidence type="ECO:0000256" key="1">
    <source>
        <dbReference type="ARBA" id="ARBA00001936"/>
    </source>
</evidence>
<comment type="subunit">
    <text evidence="4">Homodimer.</text>
</comment>
<evidence type="ECO:0000256" key="4">
    <source>
        <dbReference type="ARBA" id="ARBA00011738"/>
    </source>
</evidence>
<evidence type="ECO:0000313" key="11">
    <source>
        <dbReference type="EMBL" id="KKT78265.1"/>
    </source>
</evidence>
<dbReference type="EMBL" id="LCJM01000025">
    <property type="protein sequence ID" value="KKT78265.1"/>
    <property type="molecule type" value="Genomic_DNA"/>
</dbReference>
<comment type="caution">
    <text evidence="11">The sequence shown here is derived from an EMBL/GenBank/DDBJ whole genome shotgun (WGS) entry which is preliminary data.</text>
</comment>
<dbReference type="InterPro" id="IPR000056">
    <property type="entry name" value="Ribul_P_3_epim-like"/>
</dbReference>
<dbReference type="GO" id="GO:0005975">
    <property type="term" value="P:carbohydrate metabolic process"/>
    <property type="evidence" value="ECO:0007669"/>
    <property type="project" value="InterPro"/>
</dbReference>
<dbReference type="FunFam" id="3.20.20.70:FF:000191">
    <property type="entry name" value="ribulose-phosphate 3-epimerase isoform X2"/>
    <property type="match status" value="1"/>
</dbReference>
<keyword evidence="7" id="KW-0408">Iron</keyword>
<comment type="cofactor">
    <cofactor evidence="1">
        <name>Mn(2+)</name>
        <dbReference type="ChEBI" id="CHEBI:29035"/>
    </cofactor>
</comment>
<name>A0A0G1K3S1_9BACT</name>
<evidence type="ECO:0000256" key="7">
    <source>
        <dbReference type="ARBA" id="ARBA00023004"/>
    </source>
</evidence>
<keyword evidence="5" id="KW-0479">Metal-binding</keyword>
<keyword evidence="9" id="KW-0413">Isomerase</keyword>
<proteinExistence type="predicted"/>
<dbReference type="GO" id="GO:0016857">
    <property type="term" value="F:racemase and epimerase activity, acting on carbohydrates and derivatives"/>
    <property type="evidence" value="ECO:0007669"/>
    <property type="project" value="InterPro"/>
</dbReference>
<dbReference type="SUPFAM" id="SSF51366">
    <property type="entry name" value="Ribulose-phoshate binding barrel"/>
    <property type="match status" value="1"/>
</dbReference>
<evidence type="ECO:0000256" key="8">
    <source>
        <dbReference type="ARBA" id="ARBA00023211"/>
    </source>
</evidence>
<comment type="cofactor">
    <cofactor evidence="2">
        <name>Zn(2+)</name>
        <dbReference type="ChEBI" id="CHEBI:29105"/>
    </cofactor>
</comment>
<dbReference type="GO" id="GO:0046496">
    <property type="term" value="P:nicotinamide nucleotide metabolic process"/>
    <property type="evidence" value="ECO:0007669"/>
    <property type="project" value="UniProtKB-ARBA"/>
</dbReference>
<keyword evidence="10" id="KW-0119">Carbohydrate metabolism</keyword>
<evidence type="ECO:0000256" key="3">
    <source>
        <dbReference type="ARBA" id="ARBA00001954"/>
    </source>
</evidence>
<dbReference type="GO" id="GO:0006091">
    <property type="term" value="P:generation of precursor metabolites and energy"/>
    <property type="evidence" value="ECO:0007669"/>
    <property type="project" value="UniProtKB-ARBA"/>
</dbReference>
<evidence type="ECO:0000256" key="10">
    <source>
        <dbReference type="ARBA" id="ARBA00023277"/>
    </source>
</evidence>
<dbReference type="InterPro" id="IPR011060">
    <property type="entry name" value="RibuloseP-bd_barrel"/>
</dbReference>
<dbReference type="Pfam" id="PF00834">
    <property type="entry name" value="Ribul_P_3_epim"/>
    <property type="match status" value="1"/>
</dbReference>
<evidence type="ECO:0000256" key="2">
    <source>
        <dbReference type="ARBA" id="ARBA00001947"/>
    </source>
</evidence>
<organism evidence="11 12">
    <name type="scientific">Candidatus Giovannonibacteria bacterium GW2011_GWC2_44_8</name>
    <dbReference type="NCBI Taxonomy" id="1618657"/>
    <lineage>
        <taxon>Bacteria</taxon>
        <taxon>Candidatus Giovannoniibacteriota</taxon>
    </lineage>
</organism>
<evidence type="ECO:0000313" key="12">
    <source>
        <dbReference type="Proteomes" id="UP000034889"/>
    </source>
</evidence>
<dbReference type="Proteomes" id="UP000034889">
    <property type="component" value="Unassembled WGS sequence"/>
</dbReference>
<accession>A0A0G1K3S1</accession>
<gene>
    <name evidence="11" type="ORF">UW74_C0025G0005</name>
</gene>
<dbReference type="AlphaFoldDB" id="A0A0G1K3S1"/>
<comment type="cofactor">
    <cofactor evidence="3">
        <name>Fe(2+)</name>
        <dbReference type="ChEBI" id="CHEBI:29033"/>
    </cofactor>
</comment>
<evidence type="ECO:0000256" key="6">
    <source>
        <dbReference type="ARBA" id="ARBA00022833"/>
    </source>
</evidence>
<dbReference type="GO" id="GO:1901135">
    <property type="term" value="P:carbohydrate derivative metabolic process"/>
    <property type="evidence" value="ECO:0007669"/>
    <property type="project" value="UniProtKB-ARBA"/>
</dbReference>
<dbReference type="GO" id="GO:0006163">
    <property type="term" value="P:purine nucleotide metabolic process"/>
    <property type="evidence" value="ECO:0007669"/>
    <property type="project" value="UniProtKB-ARBA"/>
</dbReference>
<evidence type="ECO:0000256" key="5">
    <source>
        <dbReference type="ARBA" id="ARBA00022723"/>
    </source>
</evidence>
<sequence>MIEVIPSINETSIKDIRNKIEIVEPYVNWVHLDVYDGTFTEHASWHDPNNLIDFNIKPKIEVHLMISDMDTRWQDWALPKVDRIIFHVEAAHDPEFVLNKIKEAKKEVGVAIRPETDWKKLEPFFEKADLVQTLAVSPGHAGQEFRPEIIEKIKHIRKSYPKAIIEVDGGINLETGRQCVEAGANILVSANYIFGSKNIEEAINNLKNL</sequence>
<keyword evidence="6" id="KW-0862">Zinc</keyword>
<dbReference type="PATRIC" id="fig|1618657.3.peg.302"/>
<dbReference type="Gene3D" id="3.20.20.70">
    <property type="entry name" value="Aldolase class I"/>
    <property type="match status" value="1"/>
</dbReference>
<dbReference type="PANTHER" id="PTHR11749">
    <property type="entry name" value="RIBULOSE-5-PHOSPHATE-3-EPIMERASE"/>
    <property type="match status" value="1"/>
</dbReference>
<reference evidence="11 12" key="1">
    <citation type="journal article" date="2015" name="Nature">
        <title>rRNA introns, odd ribosomes, and small enigmatic genomes across a large radiation of phyla.</title>
        <authorList>
            <person name="Brown C.T."/>
            <person name="Hug L.A."/>
            <person name="Thomas B.C."/>
            <person name="Sharon I."/>
            <person name="Castelle C.J."/>
            <person name="Singh A."/>
            <person name="Wilkins M.J."/>
            <person name="Williams K.H."/>
            <person name="Banfield J.F."/>
        </authorList>
    </citation>
    <scope>NUCLEOTIDE SEQUENCE [LARGE SCALE GENOMIC DNA]</scope>
</reference>
<keyword evidence="8" id="KW-0464">Manganese</keyword>